<dbReference type="InterPro" id="IPR036397">
    <property type="entry name" value="RNaseH_sf"/>
</dbReference>
<evidence type="ECO:0000313" key="4">
    <source>
        <dbReference type="Proteomes" id="UP000735302"/>
    </source>
</evidence>
<dbReference type="SUPFAM" id="SSF53098">
    <property type="entry name" value="Ribonuclease H-like"/>
    <property type="match status" value="1"/>
</dbReference>
<dbReference type="Gene3D" id="3.30.420.10">
    <property type="entry name" value="Ribonuclease H-like superfamily/Ribonuclease H"/>
    <property type="match status" value="2"/>
</dbReference>
<organism evidence="3 4">
    <name type="scientific">Plakobranchus ocellatus</name>
    <dbReference type="NCBI Taxonomy" id="259542"/>
    <lineage>
        <taxon>Eukaryota</taxon>
        <taxon>Metazoa</taxon>
        <taxon>Spiralia</taxon>
        <taxon>Lophotrochozoa</taxon>
        <taxon>Mollusca</taxon>
        <taxon>Gastropoda</taxon>
        <taxon>Heterobranchia</taxon>
        <taxon>Euthyneura</taxon>
        <taxon>Panpulmonata</taxon>
        <taxon>Sacoglossa</taxon>
        <taxon>Placobranchoidea</taxon>
        <taxon>Plakobranchidae</taxon>
        <taxon>Plakobranchus</taxon>
    </lineage>
</organism>
<dbReference type="PANTHER" id="PTHR37984:SF15">
    <property type="entry name" value="INTEGRASE CATALYTIC DOMAIN-CONTAINING PROTEIN"/>
    <property type="match status" value="1"/>
</dbReference>
<feature type="domain" description="Integrase catalytic" evidence="2">
    <location>
        <begin position="1"/>
        <end position="81"/>
    </location>
</feature>
<dbReference type="InterPro" id="IPR050951">
    <property type="entry name" value="Retrovirus_Pol_polyprotein"/>
</dbReference>
<feature type="compositionally biased region" description="Low complexity" evidence="1">
    <location>
        <begin position="249"/>
        <end position="273"/>
    </location>
</feature>
<comment type="caution">
    <text evidence="3">The sequence shown here is derived from an EMBL/GenBank/DDBJ whole genome shotgun (WGS) entry which is preliminary data.</text>
</comment>
<dbReference type="InterPro" id="IPR012337">
    <property type="entry name" value="RNaseH-like_sf"/>
</dbReference>
<evidence type="ECO:0000256" key="1">
    <source>
        <dbReference type="SAM" id="MobiDB-lite"/>
    </source>
</evidence>
<dbReference type="PANTHER" id="PTHR37984">
    <property type="entry name" value="PROTEIN CBG26694"/>
    <property type="match status" value="1"/>
</dbReference>
<keyword evidence="4" id="KW-1185">Reference proteome</keyword>
<dbReference type="GO" id="GO:0003676">
    <property type="term" value="F:nucleic acid binding"/>
    <property type="evidence" value="ECO:0007669"/>
    <property type="project" value="InterPro"/>
</dbReference>
<feature type="region of interest" description="Disordered" evidence="1">
    <location>
        <begin position="236"/>
        <end position="273"/>
    </location>
</feature>
<dbReference type="Proteomes" id="UP000735302">
    <property type="component" value="Unassembled WGS sequence"/>
</dbReference>
<dbReference type="GO" id="GO:0015074">
    <property type="term" value="P:DNA integration"/>
    <property type="evidence" value="ECO:0007669"/>
    <property type="project" value="InterPro"/>
</dbReference>
<accession>A0AAV3ZVR3</accession>
<protein>
    <submittedName>
        <fullName evidence="3">Pol polyprotein</fullName>
    </submittedName>
</protein>
<proteinExistence type="predicted"/>
<sequence length="273" mass="30814">MDFIKLEPASDGREDVLVLTDVFTKWTMAIPTRDQSAMSVTKVLIREWIPHYGVPRRLHSNQGKCFEAEQKHRWPEFVSELVFWYNSTPHSTTGQSPYFLLLGCEPRLPIDVYLGRTPAEAGFTSAGDYLARHLMRLGEIHQLAEEKTKRAAQQRETPMPRGATQLKAGDLVLAKRHLPGRVKIQDIWSEKVYVVVSTPPEQGGPFVIRPRDEDGVPRMVTGSVIRLYIAPVHLPQGSVHKQVDDTDTSSQSRPISAPRRSSRSANPPNKLDF</sequence>
<dbReference type="PROSITE" id="PS50994">
    <property type="entry name" value="INTEGRASE"/>
    <property type="match status" value="1"/>
</dbReference>
<evidence type="ECO:0000313" key="3">
    <source>
        <dbReference type="EMBL" id="GFN98527.1"/>
    </source>
</evidence>
<dbReference type="AlphaFoldDB" id="A0AAV3ZVR3"/>
<evidence type="ECO:0000259" key="2">
    <source>
        <dbReference type="PROSITE" id="PS50994"/>
    </source>
</evidence>
<reference evidence="3 4" key="1">
    <citation type="journal article" date="2021" name="Elife">
        <title>Chloroplast acquisition without the gene transfer in kleptoplastic sea slugs, Plakobranchus ocellatus.</title>
        <authorList>
            <person name="Maeda T."/>
            <person name="Takahashi S."/>
            <person name="Yoshida T."/>
            <person name="Shimamura S."/>
            <person name="Takaki Y."/>
            <person name="Nagai Y."/>
            <person name="Toyoda A."/>
            <person name="Suzuki Y."/>
            <person name="Arimoto A."/>
            <person name="Ishii H."/>
            <person name="Satoh N."/>
            <person name="Nishiyama T."/>
            <person name="Hasebe M."/>
            <person name="Maruyama T."/>
            <person name="Minagawa J."/>
            <person name="Obokata J."/>
            <person name="Shigenobu S."/>
        </authorList>
    </citation>
    <scope>NUCLEOTIDE SEQUENCE [LARGE SCALE GENOMIC DNA]</scope>
</reference>
<gene>
    <name evidence="3" type="ORF">PoB_002503300</name>
</gene>
<dbReference type="EMBL" id="BLXT01002860">
    <property type="protein sequence ID" value="GFN98527.1"/>
    <property type="molecule type" value="Genomic_DNA"/>
</dbReference>
<dbReference type="InterPro" id="IPR001584">
    <property type="entry name" value="Integrase_cat-core"/>
</dbReference>
<name>A0AAV3ZVR3_9GAST</name>